<reference evidence="2 3" key="1">
    <citation type="submission" date="2019-05" db="EMBL/GenBank/DDBJ databases">
        <authorList>
            <person name="Pankratov T."/>
            <person name="Grouzdev D."/>
        </authorList>
    </citation>
    <scope>NUCLEOTIDE SEQUENCE [LARGE SCALE GENOMIC DNA]</scope>
    <source>
        <strain evidence="2 3">KEBCLARHB70R</strain>
    </source>
</reference>
<proteinExistence type="predicted"/>
<dbReference type="OrthoDB" id="1114505at2"/>
<protein>
    <recommendedName>
        <fullName evidence="1">Chorismatase FkbO/Hyg5-like N-terminal domain-containing protein</fullName>
    </recommendedName>
</protein>
<dbReference type="SUPFAM" id="SSF55298">
    <property type="entry name" value="YjgF-like"/>
    <property type="match status" value="1"/>
</dbReference>
<dbReference type="Pfam" id="PF21168">
    <property type="entry name" value="FkbO_Hyg5-like_N"/>
    <property type="match status" value="1"/>
</dbReference>
<dbReference type="Proteomes" id="UP000305654">
    <property type="component" value="Unassembled WGS sequence"/>
</dbReference>
<dbReference type="RefSeq" id="WP_138324367.1">
    <property type="nucleotide sequence ID" value="NZ_VCDI01000001.1"/>
</dbReference>
<feature type="domain" description="Chorismatase FkbO/Hyg5-like N-terminal" evidence="1">
    <location>
        <begin position="49"/>
        <end position="184"/>
    </location>
</feature>
<gene>
    <name evidence="2" type="ORF">FE263_02565</name>
</gene>
<evidence type="ECO:0000259" key="1">
    <source>
        <dbReference type="Pfam" id="PF21168"/>
    </source>
</evidence>
<name>A0A5R9J916_9PROT</name>
<accession>A0A5R9J916</accession>
<comment type="caution">
    <text evidence="2">The sequence shown here is derived from an EMBL/GenBank/DDBJ whole genome shotgun (WGS) entry which is preliminary data.</text>
</comment>
<dbReference type="Gene3D" id="3.30.1330.40">
    <property type="entry name" value="RutC-like"/>
    <property type="match status" value="1"/>
</dbReference>
<sequence length="329" mass="34399">MTTVSIAYAGDRERIGDPLHVLGTIALAGTAPADLALGLPGLDGRGVREVWRSTAPVRRVGVAGLDLAVAGTGADTVCFGMIRQPLAEAGASGPAPGGPALATAAYAAYAGMLAASREAGCPNLLRIANFIPDITRIEHGEERYRSFNAGRRLALVELGYDPAQAPAACGLGCRGDALLVWFLAGAAPGCNIDNPRQVSPLLYPDRYGVHRPVFARATVAAGLLMVSGTASIVGHASLHEGDVSLQADETIRNLDALLAQAGGLPRDALTLKLYLRHARDRDVVVRRLREAGFTPPVAILQSEICRPELDLEIEAQAVLAEVPVLDTLT</sequence>
<dbReference type="AlphaFoldDB" id="A0A5R9J916"/>
<dbReference type="InterPro" id="IPR049368">
    <property type="entry name" value="FkbO_Hyg5-like_N"/>
</dbReference>
<dbReference type="InterPro" id="IPR035959">
    <property type="entry name" value="RutC-like_sf"/>
</dbReference>
<evidence type="ECO:0000313" key="3">
    <source>
        <dbReference type="Proteomes" id="UP000305654"/>
    </source>
</evidence>
<evidence type="ECO:0000313" key="2">
    <source>
        <dbReference type="EMBL" id="TLU74114.1"/>
    </source>
</evidence>
<keyword evidence="3" id="KW-1185">Reference proteome</keyword>
<dbReference type="EMBL" id="VCDI01000001">
    <property type="protein sequence ID" value="TLU74114.1"/>
    <property type="molecule type" value="Genomic_DNA"/>
</dbReference>
<organism evidence="2 3">
    <name type="scientific">Lichenicoccus roseus</name>
    <dbReference type="NCBI Taxonomy" id="2683649"/>
    <lineage>
        <taxon>Bacteria</taxon>
        <taxon>Pseudomonadati</taxon>
        <taxon>Pseudomonadota</taxon>
        <taxon>Alphaproteobacteria</taxon>
        <taxon>Acetobacterales</taxon>
        <taxon>Acetobacteraceae</taxon>
        <taxon>Lichenicoccus</taxon>
    </lineage>
</organism>